<comment type="subcellular location">
    <subcellularLocation>
        <location evidence="1 11">Cytoplasm</location>
    </subcellularLocation>
</comment>
<dbReference type="GO" id="GO:0033862">
    <property type="term" value="F:UMP kinase activity"/>
    <property type="evidence" value="ECO:0007669"/>
    <property type="project" value="UniProtKB-EC"/>
</dbReference>
<dbReference type="AlphaFoldDB" id="A0AAE4MFC4"/>
<dbReference type="EMBL" id="JAWDKB010000003">
    <property type="protein sequence ID" value="MDV0443351.1"/>
    <property type="molecule type" value="Genomic_DNA"/>
</dbReference>
<organism evidence="13 14">
    <name type="scientific">Methanorbis rubei</name>
    <dbReference type="NCBI Taxonomy" id="3028300"/>
    <lineage>
        <taxon>Archaea</taxon>
        <taxon>Methanobacteriati</taxon>
        <taxon>Methanobacteriota</taxon>
        <taxon>Stenosarchaea group</taxon>
        <taxon>Methanomicrobia</taxon>
        <taxon>Methanomicrobiales</taxon>
        <taxon>Methanocorpusculaceae</taxon>
        <taxon>Methanorbis</taxon>
    </lineage>
</organism>
<feature type="binding site" evidence="11">
    <location>
        <position position="67"/>
    </location>
    <ligand>
        <name>UMP</name>
        <dbReference type="ChEBI" id="CHEBI:57865"/>
    </ligand>
</feature>
<dbReference type="InterPro" id="IPR011818">
    <property type="entry name" value="Uridylate_kinase_arch/spir"/>
</dbReference>
<comment type="caution">
    <text evidence="13">The sequence shown here is derived from an EMBL/GenBank/DDBJ whole genome shotgun (WGS) entry which is preliminary data.</text>
</comment>
<dbReference type="Proteomes" id="UP001283212">
    <property type="component" value="Unassembled WGS sequence"/>
</dbReference>
<dbReference type="PANTHER" id="PTHR42833">
    <property type="entry name" value="URIDYLATE KINASE"/>
    <property type="match status" value="1"/>
</dbReference>
<comment type="subunit">
    <text evidence="11">Homohexamer.</text>
</comment>
<evidence type="ECO:0000313" key="14">
    <source>
        <dbReference type="Proteomes" id="UP001283212"/>
    </source>
</evidence>
<evidence type="ECO:0000256" key="9">
    <source>
        <dbReference type="ARBA" id="ARBA00022975"/>
    </source>
</evidence>
<feature type="binding site" evidence="11">
    <location>
        <position position="46"/>
    </location>
    <ligand>
        <name>ATP</name>
        <dbReference type="ChEBI" id="CHEBI:30616"/>
    </ligand>
</feature>
<feature type="binding site" evidence="11">
    <location>
        <begin position="115"/>
        <end position="121"/>
    </location>
    <ligand>
        <name>UMP</name>
        <dbReference type="ChEBI" id="CHEBI:57865"/>
    </ligand>
</feature>
<evidence type="ECO:0000259" key="12">
    <source>
        <dbReference type="Pfam" id="PF00696"/>
    </source>
</evidence>
<dbReference type="SUPFAM" id="SSF53633">
    <property type="entry name" value="Carbamate kinase-like"/>
    <property type="match status" value="1"/>
</dbReference>
<dbReference type="InterPro" id="IPR011817">
    <property type="entry name" value="Uridylate_kinase"/>
</dbReference>
<comment type="pathway">
    <text evidence="2 11">Pyrimidine metabolism; CTP biosynthesis via de novo pathway; UDP from UMP (UMPK route): step 1/1.</text>
</comment>
<comment type="activity regulation">
    <text evidence="11">Inhibited by UTP.</text>
</comment>
<feature type="domain" description="Aspartate/glutamate/uridylate kinase" evidence="12">
    <location>
        <begin position="3"/>
        <end position="204"/>
    </location>
</feature>
<dbReference type="GO" id="GO:0044210">
    <property type="term" value="P:'de novo' CTP biosynthetic process"/>
    <property type="evidence" value="ECO:0007669"/>
    <property type="project" value="UniProtKB-UniRule"/>
</dbReference>
<reference evidence="13 14" key="1">
    <citation type="submission" date="2023-06" db="EMBL/GenBank/DDBJ databases">
        <title>Genome sequence of Methancorpusculaceae sp. Cs1.</title>
        <authorList>
            <person name="Protasov E."/>
            <person name="Platt K."/>
            <person name="Poehlein A."/>
            <person name="Daniel R."/>
            <person name="Brune A."/>
        </authorList>
    </citation>
    <scope>NUCLEOTIDE SEQUENCE [LARGE SCALE GENOMIC DNA]</scope>
    <source>
        <strain evidence="13 14">Cs1</strain>
    </source>
</reference>
<evidence type="ECO:0000256" key="4">
    <source>
        <dbReference type="ARBA" id="ARBA00022490"/>
    </source>
</evidence>
<dbReference type="GO" id="GO:0005737">
    <property type="term" value="C:cytoplasm"/>
    <property type="evidence" value="ECO:0007669"/>
    <property type="project" value="UniProtKB-SubCell"/>
</dbReference>
<dbReference type="Gene3D" id="3.40.1160.10">
    <property type="entry name" value="Acetylglutamate kinase-like"/>
    <property type="match status" value="1"/>
</dbReference>
<feature type="binding site" evidence="11">
    <location>
        <position position="150"/>
    </location>
    <ligand>
        <name>ATP</name>
        <dbReference type="ChEBI" id="CHEBI:30616"/>
    </ligand>
</feature>
<evidence type="ECO:0000256" key="5">
    <source>
        <dbReference type="ARBA" id="ARBA00022679"/>
    </source>
</evidence>
<evidence type="ECO:0000256" key="6">
    <source>
        <dbReference type="ARBA" id="ARBA00022741"/>
    </source>
</evidence>
<feature type="binding site" evidence="11">
    <location>
        <begin position="10"/>
        <end position="11"/>
    </location>
    <ligand>
        <name>ATP</name>
        <dbReference type="ChEBI" id="CHEBI:30616"/>
    </ligand>
</feature>
<dbReference type="EC" id="2.7.4.22" evidence="11"/>
<keyword evidence="4 11" id="KW-0963">Cytoplasm</keyword>
<dbReference type="InterPro" id="IPR001048">
    <property type="entry name" value="Asp/Glu/Uridylate_kinase"/>
</dbReference>
<keyword evidence="5 11" id="KW-0808">Transferase</keyword>
<dbReference type="GO" id="GO:0006225">
    <property type="term" value="P:UDP biosynthetic process"/>
    <property type="evidence" value="ECO:0007669"/>
    <property type="project" value="TreeGrafter"/>
</dbReference>
<keyword evidence="7 11" id="KW-0418">Kinase</keyword>
<gene>
    <name evidence="11 13" type="primary">pyrH</name>
    <name evidence="13" type="ORF">McpCs1_07230</name>
</gene>
<dbReference type="CDD" id="cd04253">
    <property type="entry name" value="AAK_UMPK-PyrH-Pf"/>
    <property type="match status" value="1"/>
</dbReference>
<dbReference type="InterPro" id="IPR036393">
    <property type="entry name" value="AceGlu_kinase-like_sf"/>
</dbReference>
<evidence type="ECO:0000256" key="11">
    <source>
        <dbReference type="HAMAP-Rule" id="MF_01220"/>
    </source>
</evidence>
<evidence type="ECO:0000256" key="1">
    <source>
        <dbReference type="ARBA" id="ARBA00004496"/>
    </source>
</evidence>
<proteinExistence type="inferred from homology"/>
<comment type="similarity">
    <text evidence="3 11">Belongs to the UMP kinase family.</text>
</comment>
<sequence>MTRVVISVGGSVLVPTLDTHRLMEWADALKKLVKADHQVFAVVGGGGEARRYINVCRDIGLDEASADEFGILITRINARLLISALGEYAYPRVAESYMEAKEFALTGKIVVMGGVTPGQTTDAVAACLAEETKSSMMINMTAIDGIYSADPKKDPCAAKYDTLSPQGLIDLIMKEKLCAGSNMVIDLVAAKITERSGIPLVVIDGRDPSLICQALLDGCFSGTIVGDKVVTFPL</sequence>
<feature type="binding site" evidence="11">
    <location>
        <position position="45"/>
    </location>
    <ligand>
        <name>UMP</name>
        <dbReference type="ChEBI" id="CHEBI:57865"/>
    </ligand>
</feature>
<accession>A0AAE4MFC4</accession>
<comment type="catalytic activity">
    <reaction evidence="10 11">
        <text>UMP + ATP = UDP + ADP</text>
        <dbReference type="Rhea" id="RHEA:24400"/>
        <dbReference type="ChEBI" id="CHEBI:30616"/>
        <dbReference type="ChEBI" id="CHEBI:57865"/>
        <dbReference type="ChEBI" id="CHEBI:58223"/>
        <dbReference type="ChEBI" id="CHEBI:456216"/>
        <dbReference type="EC" id="2.7.4.22"/>
    </reaction>
</comment>
<evidence type="ECO:0000256" key="3">
    <source>
        <dbReference type="ARBA" id="ARBA00007614"/>
    </source>
</evidence>
<evidence type="ECO:0000256" key="7">
    <source>
        <dbReference type="ARBA" id="ARBA00022777"/>
    </source>
</evidence>
<evidence type="ECO:0000256" key="8">
    <source>
        <dbReference type="ARBA" id="ARBA00022840"/>
    </source>
</evidence>
<evidence type="ECO:0000256" key="2">
    <source>
        <dbReference type="ARBA" id="ARBA00004791"/>
    </source>
</evidence>
<keyword evidence="8 11" id="KW-0067">ATP-binding</keyword>
<feature type="binding site" evidence="11">
    <location>
        <position position="147"/>
    </location>
    <ligand>
        <name>ATP</name>
        <dbReference type="ChEBI" id="CHEBI:30616"/>
    </ligand>
</feature>
<dbReference type="Pfam" id="PF00696">
    <property type="entry name" value="AA_kinase"/>
    <property type="match status" value="1"/>
</dbReference>
<keyword evidence="9 11" id="KW-0665">Pyrimidine biosynthesis</keyword>
<name>A0AAE4MFC4_9EURY</name>
<dbReference type="HAMAP" id="MF_01220_A">
    <property type="entry name" value="PyrH_A"/>
    <property type="match status" value="1"/>
</dbReference>
<dbReference type="GO" id="GO:0005524">
    <property type="term" value="F:ATP binding"/>
    <property type="evidence" value="ECO:0007669"/>
    <property type="project" value="UniProtKB-KW"/>
</dbReference>
<protein>
    <recommendedName>
        <fullName evidence="11">Uridylate kinase</fullName>
        <shortName evidence="11">UK</shortName>
        <ecNumber evidence="11">2.7.4.22</ecNumber>
    </recommendedName>
    <alternativeName>
        <fullName evidence="11">Uridine monophosphate kinase</fullName>
        <shortName evidence="11">UMP kinase</shortName>
        <shortName evidence="11">UMPK</shortName>
    </alternativeName>
</protein>
<dbReference type="PIRSF" id="PIRSF005650">
    <property type="entry name" value="Uridylate_kin"/>
    <property type="match status" value="1"/>
</dbReference>
<feature type="binding site" evidence="11">
    <location>
        <position position="141"/>
    </location>
    <ligand>
        <name>ATP</name>
        <dbReference type="ChEBI" id="CHEBI:30616"/>
    </ligand>
</feature>
<feature type="binding site" evidence="11">
    <location>
        <position position="50"/>
    </location>
    <ligand>
        <name>ATP</name>
        <dbReference type="ChEBI" id="CHEBI:30616"/>
    </ligand>
</feature>
<keyword evidence="6 11" id="KW-0547">Nucleotide-binding</keyword>
<evidence type="ECO:0000256" key="10">
    <source>
        <dbReference type="ARBA" id="ARBA00047767"/>
    </source>
</evidence>
<evidence type="ECO:0000313" key="13">
    <source>
        <dbReference type="EMBL" id="MDV0443351.1"/>
    </source>
</evidence>
<dbReference type="NCBIfam" id="TIGR02076">
    <property type="entry name" value="pyrH_arch"/>
    <property type="match status" value="1"/>
</dbReference>
<keyword evidence="14" id="KW-1185">Reference proteome</keyword>
<comment type="function">
    <text evidence="11">Catalyzes the reversible phosphorylation of UMP to UDP.</text>
</comment>
<dbReference type="RefSeq" id="WP_338095878.1">
    <property type="nucleotide sequence ID" value="NZ_JAWDKB010000003.1"/>
</dbReference>
<dbReference type="PANTHER" id="PTHR42833:SF4">
    <property type="entry name" value="URIDYLATE KINASE PUMPKIN, CHLOROPLASTIC"/>
    <property type="match status" value="1"/>
</dbReference>
<comment type="caution">
    <text evidence="11">Lacks conserved residue(s) required for the propagation of feature annotation.</text>
</comment>